<reference evidence="4" key="2">
    <citation type="submission" date="2025-08" db="UniProtKB">
        <authorList>
            <consortium name="Ensembl"/>
        </authorList>
    </citation>
    <scope>IDENTIFICATION</scope>
    <source>
        <strain evidence="4">Glennie</strain>
    </source>
</reference>
<protein>
    <submittedName>
        <fullName evidence="4">MISP family member 3</fullName>
    </submittedName>
</protein>
<dbReference type="OMA" id="WAGIQMQ"/>
<dbReference type="InterPro" id="IPR042779">
    <property type="entry name" value="MISP/MISP3-like"/>
</dbReference>
<sequence>MEHPREGGLMETPVEREIRIGKEREDNLRRSRGMLPTRGSGELVKVQVRSILSTTAPEPGLPRDLKRIWAGIQMQRDIQRETQREDALVEQGTVLGTYDRGQSQQHLQARKFRFEQAGSVPSVGKPVPSTPAGSKAAVGPRGPSFAEAYGTSPIVILEHQSLLPREVGSQSPELQAPPECLLLLEHEFQEMAERELESQIQRQPPYGIPESEESHKDNKKRLPVKKLAVIWPPPQDTRTTQEKSPDQDSTSQVQSQKSALYQRWEPSHQQQSKEE</sequence>
<evidence type="ECO:0000313" key="4">
    <source>
        <dbReference type="Ensembl" id="ENSOANP00000004747.3"/>
    </source>
</evidence>
<dbReference type="CTD" id="113230"/>
<dbReference type="GeneTree" id="ENSGT00940000154739"/>
<dbReference type="Proteomes" id="UP000002279">
    <property type="component" value="Chromosome 7"/>
</dbReference>
<proteinExistence type="predicted"/>
<accession>F6U6K3</accession>
<keyword evidence="1" id="KW-0175">Coiled coil</keyword>
<evidence type="ECO:0000259" key="3">
    <source>
        <dbReference type="Pfam" id="PF15304"/>
    </source>
</evidence>
<dbReference type="OrthoDB" id="9451814at2759"/>
<keyword evidence="5" id="KW-1185">Reference proteome</keyword>
<name>F6U6K3_ORNAN</name>
<dbReference type="eggNOG" id="ENOG502S5AK">
    <property type="taxonomic scope" value="Eukaryota"/>
</dbReference>
<dbReference type="GeneID" id="103168182"/>
<evidence type="ECO:0000256" key="2">
    <source>
        <dbReference type="SAM" id="MobiDB-lite"/>
    </source>
</evidence>
<gene>
    <name evidence="4" type="primary">MISP3</name>
</gene>
<dbReference type="PANTHER" id="PTHR18839:SF4">
    <property type="entry name" value="MISP FAMILY MEMBER 3"/>
    <property type="match status" value="1"/>
</dbReference>
<feature type="compositionally biased region" description="Polar residues" evidence="2">
    <location>
        <begin position="247"/>
        <end position="259"/>
    </location>
</feature>
<evidence type="ECO:0000256" key="1">
    <source>
        <dbReference type="ARBA" id="ARBA00023054"/>
    </source>
</evidence>
<dbReference type="InterPro" id="IPR029304">
    <property type="entry name" value="AKAP2_C"/>
</dbReference>
<feature type="region of interest" description="Disordered" evidence="2">
    <location>
        <begin position="119"/>
        <end position="140"/>
    </location>
</feature>
<dbReference type="InParanoid" id="F6U6K3"/>
<dbReference type="PANTHER" id="PTHR18839">
    <property type="entry name" value="MITOTIC INTERACTOR AND SUBSTRATE OF PLK1 MISP FAMILY MEMBER"/>
    <property type="match status" value="1"/>
</dbReference>
<feature type="domain" description="A-kinase anchor protein 2 C-terminal" evidence="3">
    <location>
        <begin position="46"/>
        <end position="100"/>
    </location>
</feature>
<evidence type="ECO:0000313" key="5">
    <source>
        <dbReference type="Proteomes" id="UP000002279"/>
    </source>
</evidence>
<dbReference type="HOGENOM" id="CLU_1212229_0_0_1"/>
<reference evidence="4" key="3">
    <citation type="submission" date="2025-09" db="UniProtKB">
        <authorList>
            <consortium name="Ensembl"/>
        </authorList>
    </citation>
    <scope>IDENTIFICATION</scope>
    <source>
        <strain evidence="4">Glennie</strain>
    </source>
</reference>
<dbReference type="FunCoup" id="F6U6K3">
    <property type="interactions" value="4"/>
</dbReference>
<organism evidence="4 5">
    <name type="scientific">Ornithorhynchus anatinus</name>
    <name type="common">Duckbill platypus</name>
    <dbReference type="NCBI Taxonomy" id="9258"/>
    <lineage>
        <taxon>Eukaryota</taxon>
        <taxon>Metazoa</taxon>
        <taxon>Chordata</taxon>
        <taxon>Craniata</taxon>
        <taxon>Vertebrata</taxon>
        <taxon>Euteleostomi</taxon>
        <taxon>Mammalia</taxon>
        <taxon>Monotremata</taxon>
        <taxon>Ornithorhynchidae</taxon>
        <taxon>Ornithorhynchus</taxon>
    </lineage>
</organism>
<dbReference type="Pfam" id="PF15304">
    <property type="entry name" value="AKAP2_C"/>
    <property type="match status" value="1"/>
</dbReference>
<dbReference type="AlphaFoldDB" id="F6U6K3"/>
<feature type="region of interest" description="Disordered" evidence="2">
    <location>
        <begin position="192"/>
        <end position="275"/>
    </location>
</feature>
<reference evidence="4 5" key="1">
    <citation type="journal article" date="2008" name="Nature">
        <title>Genome analysis of the platypus reveals unique signatures of evolution.</title>
        <authorList>
            <person name="Warren W.C."/>
            <person name="Hillier L.W."/>
            <person name="Marshall Graves J.A."/>
            <person name="Birney E."/>
            <person name="Ponting C.P."/>
            <person name="Grutzner F."/>
            <person name="Belov K."/>
            <person name="Miller W."/>
            <person name="Clarke L."/>
            <person name="Chinwalla A.T."/>
            <person name="Yang S.P."/>
            <person name="Heger A."/>
            <person name="Locke D.P."/>
            <person name="Miethke P."/>
            <person name="Waters P.D."/>
            <person name="Veyrunes F."/>
            <person name="Fulton L."/>
            <person name="Fulton B."/>
            <person name="Graves T."/>
            <person name="Wallis J."/>
            <person name="Puente X.S."/>
            <person name="Lopez-Otin C."/>
            <person name="Ordonez G.R."/>
            <person name="Eichler E.E."/>
            <person name="Chen L."/>
            <person name="Cheng Z."/>
            <person name="Deakin J.E."/>
            <person name="Alsop A."/>
            <person name="Thompson K."/>
            <person name="Kirby P."/>
            <person name="Papenfuss A.T."/>
            <person name="Wakefield M.J."/>
            <person name="Olender T."/>
            <person name="Lancet D."/>
            <person name="Huttley G.A."/>
            <person name="Smit A.F."/>
            <person name="Pask A."/>
            <person name="Temple-Smith P."/>
            <person name="Batzer M.A."/>
            <person name="Walker J.A."/>
            <person name="Konkel M.K."/>
            <person name="Harris R.S."/>
            <person name="Whittington C.M."/>
            <person name="Wong E.S."/>
            <person name="Gemmell N.J."/>
            <person name="Buschiazzo E."/>
            <person name="Vargas Jentzsch I.M."/>
            <person name="Merkel A."/>
            <person name="Schmitz J."/>
            <person name="Zemann A."/>
            <person name="Churakov G."/>
            <person name="Kriegs J.O."/>
            <person name="Brosius J."/>
            <person name="Murchison E.P."/>
            <person name="Sachidanandam R."/>
            <person name="Smith C."/>
            <person name="Hannon G.J."/>
            <person name="Tsend-Ayush E."/>
            <person name="McMillan D."/>
            <person name="Attenborough R."/>
            <person name="Rens W."/>
            <person name="Ferguson-Smith M."/>
            <person name="Lefevre C.M."/>
            <person name="Sharp J.A."/>
            <person name="Nicholas K.R."/>
            <person name="Ray D.A."/>
            <person name="Kube M."/>
            <person name="Reinhardt R."/>
            <person name="Pringle T.H."/>
            <person name="Taylor J."/>
            <person name="Jones R.C."/>
            <person name="Nixon B."/>
            <person name="Dacheux J.L."/>
            <person name="Niwa H."/>
            <person name="Sekita Y."/>
            <person name="Huang X."/>
            <person name="Stark A."/>
            <person name="Kheradpour P."/>
            <person name="Kellis M."/>
            <person name="Flicek P."/>
            <person name="Chen Y."/>
            <person name="Webber C."/>
            <person name="Hardison R."/>
            <person name="Nelson J."/>
            <person name="Hallsworth-Pepin K."/>
            <person name="Delehaunty K."/>
            <person name="Markovic C."/>
            <person name="Minx P."/>
            <person name="Feng Y."/>
            <person name="Kremitzki C."/>
            <person name="Mitreva M."/>
            <person name="Glasscock J."/>
            <person name="Wylie T."/>
            <person name="Wohldmann P."/>
            <person name="Thiru P."/>
            <person name="Nhan M.N."/>
            <person name="Pohl C.S."/>
            <person name="Smith S.M."/>
            <person name="Hou S."/>
            <person name="Nefedov M."/>
            <person name="de Jong P.J."/>
            <person name="Renfree M.B."/>
            <person name="Mardis E.R."/>
            <person name="Wilson R.K."/>
        </authorList>
    </citation>
    <scope>NUCLEOTIDE SEQUENCE [LARGE SCALE GENOMIC DNA]</scope>
    <source>
        <strain evidence="4 5">Glennie</strain>
    </source>
</reference>
<dbReference type="Ensembl" id="ENSOANT00000004748.3">
    <property type="protein sequence ID" value="ENSOANP00000004747.3"/>
    <property type="gene ID" value="ENSOANG00000002994.3"/>
</dbReference>
<dbReference type="RefSeq" id="XP_007660622.1">
    <property type="nucleotide sequence ID" value="XM_007662432.3"/>
</dbReference>
<dbReference type="Bgee" id="ENSOANG00000002994">
    <property type="expression patterns" value="Expressed in testis and 2 other cell types or tissues"/>
</dbReference>
<dbReference type="KEGG" id="oaa:103168182"/>